<dbReference type="Proteomes" id="UP000295357">
    <property type="component" value="Unassembled WGS sequence"/>
</dbReference>
<feature type="domain" description="TonB-dependent receptor-like beta-barrel" evidence="13">
    <location>
        <begin position="270"/>
        <end position="632"/>
    </location>
</feature>
<evidence type="ECO:0000256" key="4">
    <source>
        <dbReference type="ARBA" id="ARBA00022452"/>
    </source>
</evidence>
<keyword evidence="7 10" id="KW-0472">Membrane</keyword>
<comment type="subcellular location">
    <subcellularLocation>
        <location evidence="1 10">Cell outer membrane</location>
        <topology evidence="1 10">Multi-pass membrane protein</topology>
    </subcellularLocation>
</comment>
<keyword evidence="3 10" id="KW-0813">Transport</keyword>
<sequence>MKFPVSPVRPRPALAPHLLSLAIAALALPAVAQSTQNTDGSAAPEKLQPVLLTGNPLREKEPVQPSLQLSGDALTLRRGATLGESLDGLPGVAATYFGPNANRPVLRGLDGDRVRMLSNSGASIDASSLSYDHAVPVDPLVVDRIEVLRGAASLLYGGNAIGGVVNTLDKRIPREPAQGLSGAAELRLGGAAAERNGAVTLDGGSSSWAWHADVSDRKADDLRVPDGRVRNSASDSHGGALGSSLLFSQGFAGVSLEDYRNDYGVTVEPDVKIRMQRQRLATAGEWRDASGLFPRIEWQASRSHYEHQEVEGTGEVGTRFKSRGSDLRLQAEHAALGPVRGVVGLQWERSDFSALGEEALVPGTRSRSAALFVLEQYRSGPLSLAAGLRQESLRVASGGDAPGAEEARFGEAARRSFKPRSLSLSAGYALSPSLSLQANLSDTQRAPMFYELYANGVHVATGAYERGDASLGLERARGLDLGLRWQEGGSLLRANVYQTRFRNYIALDATGASFSNEEGETLPEYRYTGVAARLNGLELEARQTLPRMAWSGAWRLTLGGSFDAVRGSNRATGEPLPRLAPRRATLSLAADDGGLWSASLELRLAARQNRVPTLDTPTAGYGLLRLNLARQLRLGGYDALWYLKLDNLGNKTAYSATSMATLRDLSPLAGRSALMGLQVRF</sequence>
<evidence type="ECO:0000256" key="12">
    <source>
        <dbReference type="SAM" id="SignalP"/>
    </source>
</evidence>
<evidence type="ECO:0000313" key="15">
    <source>
        <dbReference type="EMBL" id="TDP09547.1"/>
    </source>
</evidence>
<dbReference type="PANTHER" id="PTHR30069:SF40">
    <property type="entry name" value="TONB-DEPENDENT RECEPTOR NMB0964-RELATED"/>
    <property type="match status" value="1"/>
</dbReference>
<dbReference type="InterPro" id="IPR000531">
    <property type="entry name" value="Beta-barrel_TonB"/>
</dbReference>
<dbReference type="InterPro" id="IPR012910">
    <property type="entry name" value="Plug_dom"/>
</dbReference>
<keyword evidence="12" id="KW-0732">Signal</keyword>
<evidence type="ECO:0000256" key="6">
    <source>
        <dbReference type="ARBA" id="ARBA00023077"/>
    </source>
</evidence>
<organism evidence="15 16">
    <name type="scientific">Roseateles asaccharophilus</name>
    <dbReference type="NCBI Taxonomy" id="582607"/>
    <lineage>
        <taxon>Bacteria</taxon>
        <taxon>Pseudomonadati</taxon>
        <taxon>Pseudomonadota</taxon>
        <taxon>Betaproteobacteria</taxon>
        <taxon>Burkholderiales</taxon>
        <taxon>Sphaerotilaceae</taxon>
        <taxon>Roseateles</taxon>
    </lineage>
</organism>
<comment type="similarity">
    <text evidence="2 10 11">Belongs to the TonB-dependent receptor family.</text>
</comment>
<feature type="signal peptide" evidence="12">
    <location>
        <begin position="1"/>
        <end position="32"/>
    </location>
</feature>
<dbReference type="EMBL" id="SNXE01000004">
    <property type="protein sequence ID" value="TDP09547.1"/>
    <property type="molecule type" value="Genomic_DNA"/>
</dbReference>
<evidence type="ECO:0000259" key="14">
    <source>
        <dbReference type="Pfam" id="PF07715"/>
    </source>
</evidence>
<feature type="chain" id="PRO_5020470465" evidence="12">
    <location>
        <begin position="33"/>
        <end position="681"/>
    </location>
</feature>
<proteinExistence type="inferred from homology"/>
<keyword evidence="8 15" id="KW-0675">Receptor</keyword>
<keyword evidence="6 11" id="KW-0798">TonB box</keyword>
<dbReference type="GO" id="GO:0044718">
    <property type="term" value="P:siderophore transmembrane transport"/>
    <property type="evidence" value="ECO:0007669"/>
    <property type="project" value="TreeGrafter"/>
</dbReference>
<keyword evidence="16" id="KW-1185">Reference proteome</keyword>
<comment type="caution">
    <text evidence="15">The sequence shown here is derived from an EMBL/GenBank/DDBJ whole genome shotgun (WGS) entry which is preliminary data.</text>
</comment>
<accession>A0A4R6N413</accession>
<dbReference type="Pfam" id="PF07715">
    <property type="entry name" value="Plug"/>
    <property type="match status" value="1"/>
</dbReference>
<dbReference type="AlphaFoldDB" id="A0A4R6N413"/>
<dbReference type="InterPro" id="IPR036942">
    <property type="entry name" value="Beta-barrel_TonB_sf"/>
</dbReference>
<keyword evidence="5 10" id="KW-0812">Transmembrane</keyword>
<dbReference type="RefSeq" id="WP_133603533.1">
    <property type="nucleotide sequence ID" value="NZ_JAUFPJ010000004.1"/>
</dbReference>
<evidence type="ECO:0000256" key="11">
    <source>
        <dbReference type="RuleBase" id="RU003357"/>
    </source>
</evidence>
<dbReference type="SUPFAM" id="SSF56935">
    <property type="entry name" value="Porins"/>
    <property type="match status" value="1"/>
</dbReference>
<dbReference type="GO" id="GO:0009279">
    <property type="term" value="C:cell outer membrane"/>
    <property type="evidence" value="ECO:0007669"/>
    <property type="project" value="UniProtKB-SubCell"/>
</dbReference>
<evidence type="ECO:0000313" key="16">
    <source>
        <dbReference type="Proteomes" id="UP000295357"/>
    </source>
</evidence>
<dbReference type="PANTHER" id="PTHR30069">
    <property type="entry name" value="TONB-DEPENDENT OUTER MEMBRANE RECEPTOR"/>
    <property type="match status" value="1"/>
</dbReference>
<evidence type="ECO:0000256" key="5">
    <source>
        <dbReference type="ARBA" id="ARBA00022692"/>
    </source>
</evidence>
<dbReference type="InterPro" id="IPR039426">
    <property type="entry name" value="TonB-dep_rcpt-like"/>
</dbReference>
<evidence type="ECO:0000259" key="13">
    <source>
        <dbReference type="Pfam" id="PF00593"/>
    </source>
</evidence>
<evidence type="ECO:0000256" key="2">
    <source>
        <dbReference type="ARBA" id="ARBA00009810"/>
    </source>
</evidence>
<evidence type="ECO:0000256" key="1">
    <source>
        <dbReference type="ARBA" id="ARBA00004571"/>
    </source>
</evidence>
<protein>
    <submittedName>
        <fullName evidence="15">Iron complex outermembrane receptor protein</fullName>
    </submittedName>
</protein>
<evidence type="ECO:0000256" key="9">
    <source>
        <dbReference type="ARBA" id="ARBA00023237"/>
    </source>
</evidence>
<keyword evidence="4 10" id="KW-1134">Transmembrane beta strand</keyword>
<dbReference type="Pfam" id="PF00593">
    <property type="entry name" value="TonB_dep_Rec_b-barrel"/>
    <property type="match status" value="1"/>
</dbReference>
<feature type="domain" description="TonB-dependent receptor plug" evidence="14">
    <location>
        <begin position="68"/>
        <end position="164"/>
    </location>
</feature>
<reference evidence="15 16" key="1">
    <citation type="submission" date="2019-03" db="EMBL/GenBank/DDBJ databases">
        <title>Genomic Encyclopedia of Type Strains, Phase IV (KMG-IV): sequencing the most valuable type-strain genomes for metagenomic binning, comparative biology and taxonomic classification.</title>
        <authorList>
            <person name="Goeker M."/>
        </authorList>
    </citation>
    <scope>NUCLEOTIDE SEQUENCE [LARGE SCALE GENOMIC DNA]</scope>
    <source>
        <strain evidence="15 16">DSM 25082</strain>
    </source>
</reference>
<evidence type="ECO:0000256" key="7">
    <source>
        <dbReference type="ARBA" id="ARBA00023136"/>
    </source>
</evidence>
<keyword evidence="9 10" id="KW-0998">Cell outer membrane</keyword>
<dbReference type="GO" id="GO:0015344">
    <property type="term" value="F:siderophore uptake transmembrane transporter activity"/>
    <property type="evidence" value="ECO:0007669"/>
    <property type="project" value="TreeGrafter"/>
</dbReference>
<dbReference type="PROSITE" id="PS52016">
    <property type="entry name" value="TONB_DEPENDENT_REC_3"/>
    <property type="match status" value="1"/>
</dbReference>
<dbReference type="Gene3D" id="2.170.130.10">
    <property type="entry name" value="TonB-dependent receptor, plug domain"/>
    <property type="match status" value="1"/>
</dbReference>
<name>A0A4R6N413_9BURK</name>
<evidence type="ECO:0000256" key="3">
    <source>
        <dbReference type="ARBA" id="ARBA00022448"/>
    </source>
</evidence>
<gene>
    <name evidence="15" type="ORF">DFR39_104108</name>
</gene>
<evidence type="ECO:0000256" key="8">
    <source>
        <dbReference type="ARBA" id="ARBA00023170"/>
    </source>
</evidence>
<dbReference type="InterPro" id="IPR037066">
    <property type="entry name" value="Plug_dom_sf"/>
</dbReference>
<evidence type="ECO:0000256" key="10">
    <source>
        <dbReference type="PROSITE-ProRule" id="PRU01360"/>
    </source>
</evidence>
<dbReference type="Gene3D" id="2.40.170.20">
    <property type="entry name" value="TonB-dependent receptor, beta-barrel domain"/>
    <property type="match status" value="1"/>
</dbReference>
<dbReference type="OrthoDB" id="9795928at2"/>